<reference evidence="5 6" key="1">
    <citation type="submission" date="2016-10" db="EMBL/GenBank/DDBJ databases">
        <authorList>
            <person name="de Groot N.N."/>
        </authorList>
    </citation>
    <scope>NUCLEOTIDE SEQUENCE [LARGE SCALE GENOMIC DNA]</scope>
    <source>
        <strain evidence="5 6">DSM 22024</strain>
    </source>
</reference>
<sequence length="350" mass="37347">MSFVILGTGSDLPPKIVSNEDIERASTDYDPVRARQSLHEWVMQRAGVATRHRLDNGEGTSDMSVRAARRALADAGVALDEIDLLVLGTFTSDSRLPSTVSLVQQALGGRAKCLQLETACTGFVDSLLVATSVMSAAGYRTALVITTEAMSAVTDPERFMYQAIFGDGAAAVVIRDLPGSSYGIEALCTHTDATHCEWTWVPGGGTKHPITAEVLADRSQYVSLDTKAIYRFAVEKMVDATHEVLDTKGLSIEDVDWLIPHQTGANIIAEVVEQLKIPPERVITCLDHTGNVSGASVAIALDEARASGRLADGDRIVVPVVGGGMAWGAVSFVWRRSAAARAQEPERAAS</sequence>
<feature type="domain" description="Beta-ketoacyl-[acyl-carrier-protein] synthase III N-terminal" evidence="4">
    <location>
        <begin position="116"/>
        <end position="187"/>
    </location>
</feature>
<dbReference type="Pfam" id="PF08541">
    <property type="entry name" value="ACP_syn_III_C"/>
    <property type="match status" value="1"/>
</dbReference>
<keyword evidence="6" id="KW-1185">Reference proteome</keyword>
<dbReference type="Gene3D" id="3.40.47.10">
    <property type="match status" value="1"/>
</dbReference>
<evidence type="ECO:0000313" key="6">
    <source>
        <dbReference type="Proteomes" id="UP000198983"/>
    </source>
</evidence>
<evidence type="ECO:0000256" key="2">
    <source>
        <dbReference type="ARBA" id="ARBA00023315"/>
    </source>
</evidence>
<evidence type="ECO:0000259" key="4">
    <source>
        <dbReference type="Pfam" id="PF08545"/>
    </source>
</evidence>
<dbReference type="NCBIfam" id="NF006829">
    <property type="entry name" value="PRK09352.1"/>
    <property type="match status" value="1"/>
</dbReference>
<dbReference type="CDD" id="cd00830">
    <property type="entry name" value="KAS_III"/>
    <property type="match status" value="1"/>
</dbReference>
<feature type="domain" description="Beta-ketoacyl-[acyl-carrier-protein] synthase III C-terminal" evidence="3">
    <location>
        <begin position="245"/>
        <end position="334"/>
    </location>
</feature>
<dbReference type="PANTHER" id="PTHR34069">
    <property type="entry name" value="3-OXOACYL-[ACYL-CARRIER-PROTEIN] SYNTHASE 3"/>
    <property type="match status" value="1"/>
</dbReference>
<dbReference type="InterPro" id="IPR013747">
    <property type="entry name" value="ACP_syn_III_C"/>
</dbReference>
<dbReference type="STRING" id="117157.SAMN04489717_3732"/>
<dbReference type="GO" id="GO:0006633">
    <property type="term" value="P:fatty acid biosynthetic process"/>
    <property type="evidence" value="ECO:0007669"/>
    <property type="project" value="InterPro"/>
</dbReference>
<keyword evidence="2" id="KW-0012">Acyltransferase</keyword>
<dbReference type="EMBL" id="LT629732">
    <property type="protein sequence ID" value="SDS74790.1"/>
    <property type="molecule type" value="Genomic_DNA"/>
</dbReference>
<dbReference type="GO" id="GO:0044550">
    <property type="term" value="P:secondary metabolite biosynthetic process"/>
    <property type="evidence" value="ECO:0007669"/>
    <property type="project" value="TreeGrafter"/>
</dbReference>
<evidence type="ECO:0000256" key="1">
    <source>
        <dbReference type="ARBA" id="ARBA00022679"/>
    </source>
</evidence>
<dbReference type="RefSeq" id="WP_157728646.1">
    <property type="nucleotide sequence ID" value="NZ_LT629732.1"/>
</dbReference>
<protein>
    <submittedName>
        <fullName evidence="5">3-oxoacyl-[acyl-carrier-protein] synthase-3</fullName>
    </submittedName>
</protein>
<dbReference type="Proteomes" id="UP000198983">
    <property type="component" value="Chromosome I"/>
</dbReference>
<accession>A0A1H1UR97</accession>
<dbReference type="AlphaFoldDB" id="A0A1H1UR97"/>
<organism evidence="5 6">
    <name type="scientific">Actinopolymorpha singaporensis</name>
    <dbReference type="NCBI Taxonomy" id="117157"/>
    <lineage>
        <taxon>Bacteria</taxon>
        <taxon>Bacillati</taxon>
        <taxon>Actinomycetota</taxon>
        <taxon>Actinomycetes</taxon>
        <taxon>Propionibacteriales</taxon>
        <taxon>Actinopolymorphaceae</taxon>
        <taxon>Actinopolymorpha</taxon>
    </lineage>
</organism>
<gene>
    <name evidence="5" type="ORF">SAMN04489717_3732</name>
</gene>
<dbReference type="InterPro" id="IPR013751">
    <property type="entry name" value="ACP_syn_III_N"/>
</dbReference>
<dbReference type="PANTHER" id="PTHR34069:SF2">
    <property type="entry name" value="BETA-KETOACYL-[ACYL-CARRIER-PROTEIN] SYNTHASE III"/>
    <property type="match status" value="1"/>
</dbReference>
<dbReference type="InterPro" id="IPR016039">
    <property type="entry name" value="Thiolase-like"/>
</dbReference>
<dbReference type="Pfam" id="PF08545">
    <property type="entry name" value="ACP_syn_III"/>
    <property type="match status" value="1"/>
</dbReference>
<evidence type="ECO:0000259" key="3">
    <source>
        <dbReference type="Pfam" id="PF08541"/>
    </source>
</evidence>
<dbReference type="OrthoDB" id="9788274at2"/>
<name>A0A1H1UR97_9ACTN</name>
<evidence type="ECO:0000313" key="5">
    <source>
        <dbReference type="EMBL" id="SDS74790.1"/>
    </source>
</evidence>
<proteinExistence type="predicted"/>
<dbReference type="GO" id="GO:0004315">
    <property type="term" value="F:3-oxoacyl-[acyl-carrier-protein] synthase activity"/>
    <property type="evidence" value="ECO:0007669"/>
    <property type="project" value="InterPro"/>
</dbReference>
<keyword evidence="1" id="KW-0808">Transferase</keyword>
<dbReference type="SUPFAM" id="SSF53901">
    <property type="entry name" value="Thiolase-like"/>
    <property type="match status" value="1"/>
</dbReference>